<feature type="compositionally biased region" description="Low complexity" evidence="1">
    <location>
        <begin position="213"/>
        <end position="234"/>
    </location>
</feature>
<keyword evidence="5" id="KW-1185">Reference proteome</keyword>
<proteinExistence type="predicted"/>
<dbReference type="EMBL" id="CP109495">
    <property type="protein sequence ID" value="WUX55499.1"/>
    <property type="molecule type" value="Genomic_DNA"/>
</dbReference>
<feature type="transmembrane region" description="Helical" evidence="2">
    <location>
        <begin position="120"/>
        <end position="141"/>
    </location>
</feature>
<feature type="region of interest" description="Disordered" evidence="1">
    <location>
        <begin position="1"/>
        <end position="21"/>
    </location>
</feature>
<evidence type="ECO:0000259" key="3">
    <source>
        <dbReference type="Pfam" id="PF01471"/>
    </source>
</evidence>
<feature type="compositionally biased region" description="Low complexity" evidence="1">
    <location>
        <begin position="94"/>
        <end position="106"/>
    </location>
</feature>
<evidence type="ECO:0000313" key="4">
    <source>
        <dbReference type="EMBL" id="WUX55499.1"/>
    </source>
</evidence>
<dbReference type="Proteomes" id="UP001432209">
    <property type="component" value="Chromosome"/>
</dbReference>
<dbReference type="RefSeq" id="WP_329079380.1">
    <property type="nucleotide sequence ID" value="NZ_CP109495.1"/>
</dbReference>
<evidence type="ECO:0000313" key="5">
    <source>
        <dbReference type="Proteomes" id="UP001432209"/>
    </source>
</evidence>
<feature type="compositionally biased region" description="Basic and acidic residues" evidence="1">
    <location>
        <begin position="249"/>
        <end position="258"/>
    </location>
</feature>
<organism evidence="4 5">
    <name type="scientific">Streptomyces niveus</name>
    <name type="common">Streptomyces spheroides</name>
    <dbReference type="NCBI Taxonomy" id="193462"/>
    <lineage>
        <taxon>Bacteria</taxon>
        <taxon>Bacillati</taxon>
        <taxon>Actinomycetota</taxon>
        <taxon>Actinomycetes</taxon>
        <taxon>Kitasatosporales</taxon>
        <taxon>Streptomycetaceae</taxon>
        <taxon>Streptomyces</taxon>
    </lineage>
</organism>
<dbReference type="InterPro" id="IPR002477">
    <property type="entry name" value="Peptidoglycan-bd-like"/>
</dbReference>
<gene>
    <name evidence="4" type="ORF">OG442_30455</name>
</gene>
<accession>A0ABZ2AAL3</accession>
<dbReference type="InterPro" id="IPR036365">
    <property type="entry name" value="PGBD-like_sf"/>
</dbReference>
<feature type="domain" description="Peptidoglycan binding-like" evidence="3">
    <location>
        <begin position="253"/>
        <end position="311"/>
    </location>
</feature>
<feature type="compositionally biased region" description="Low complexity" evidence="1">
    <location>
        <begin position="159"/>
        <end position="189"/>
    </location>
</feature>
<dbReference type="Pfam" id="PF01471">
    <property type="entry name" value="PG_binding_1"/>
    <property type="match status" value="1"/>
</dbReference>
<feature type="region of interest" description="Disordered" evidence="1">
    <location>
        <begin position="294"/>
        <end position="334"/>
    </location>
</feature>
<feature type="region of interest" description="Disordered" evidence="1">
    <location>
        <begin position="147"/>
        <end position="258"/>
    </location>
</feature>
<keyword evidence="2" id="KW-1133">Transmembrane helix</keyword>
<protein>
    <submittedName>
        <fullName evidence="4">Peptidoglycan-binding protein</fullName>
    </submittedName>
</protein>
<dbReference type="Gene3D" id="1.10.101.10">
    <property type="entry name" value="PGBD-like superfamily/PGBD"/>
    <property type="match status" value="1"/>
</dbReference>
<name>A0ABZ2AAL3_STRNV</name>
<dbReference type="SUPFAM" id="SSF47090">
    <property type="entry name" value="PGBD-like"/>
    <property type="match status" value="1"/>
</dbReference>
<keyword evidence="2" id="KW-0472">Membrane</keyword>
<feature type="compositionally biased region" description="Pro residues" evidence="1">
    <location>
        <begin position="57"/>
        <end position="68"/>
    </location>
</feature>
<sequence length="334" mass="33468">MTGQLCPECGTPRDAYGRPGAGCDCSERAAIAAAEDFHPLRIRPYVALKEPDGAAPSSPPPSLLPPPYDEGEGEREGDRSEGADPAETMRLSLPGLRTAAPGAAAADPERAGGRRRFARVALTAAAVVAVIGAASFAGGLFTGDGGGDEATSDLNSGLPTASARPDPSASSTRSASAPGPASPSTTGSGSAKGTGTGTASASAPKPAEDGPSSPDTGPAAPDTPSAPASASDGTRTTQGPEAGSGATLRRGDSGADVEELQRRLSEIWLYDSDYDGRFGERVEAAVRVYQSYKSIEGDPSGVYGPNTRRALEAETSGNGRDQGRGGGGHGRGDE</sequence>
<evidence type="ECO:0000256" key="2">
    <source>
        <dbReference type="SAM" id="Phobius"/>
    </source>
</evidence>
<reference evidence="4" key="1">
    <citation type="submission" date="2022-10" db="EMBL/GenBank/DDBJ databases">
        <title>The complete genomes of actinobacterial strains from the NBC collection.</title>
        <authorList>
            <person name="Joergensen T.S."/>
            <person name="Alvarez Arevalo M."/>
            <person name="Sterndorff E.B."/>
            <person name="Faurdal D."/>
            <person name="Vuksanovic O."/>
            <person name="Mourched A.-S."/>
            <person name="Charusanti P."/>
            <person name="Shaw S."/>
            <person name="Blin K."/>
            <person name="Weber T."/>
        </authorList>
    </citation>
    <scope>NUCLEOTIDE SEQUENCE</scope>
    <source>
        <strain evidence="4">NBC_01432</strain>
    </source>
</reference>
<feature type="region of interest" description="Disordered" evidence="1">
    <location>
        <begin position="48"/>
        <end position="112"/>
    </location>
</feature>
<keyword evidence="2" id="KW-0812">Transmembrane</keyword>
<feature type="compositionally biased region" description="Gly residues" evidence="1">
    <location>
        <begin position="324"/>
        <end position="334"/>
    </location>
</feature>
<evidence type="ECO:0000256" key="1">
    <source>
        <dbReference type="SAM" id="MobiDB-lite"/>
    </source>
</evidence>
<dbReference type="InterPro" id="IPR036366">
    <property type="entry name" value="PGBDSf"/>
</dbReference>